<gene>
    <name evidence="1" type="ORF">TCDM_12257</name>
</gene>
<accession>V5AFJ0</accession>
<reference evidence="1 2" key="1">
    <citation type="journal article" date="2014" name="Genome Announc.">
        <title>Trypanosoma cruzi Clone Dm28c Draft Genome Sequence.</title>
        <authorList>
            <person name="Grisard E.C."/>
            <person name="Teixeira S.M."/>
            <person name="de Almeida L.G."/>
            <person name="Stoco P.H."/>
            <person name="Gerber A.L."/>
            <person name="Talavera-Lopez C."/>
            <person name="Lima O.C."/>
            <person name="Andersson B."/>
            <person name="de Vasconcelos A.T."/>
        </authorList>
    </citation>
    <scope>NUCLEOTIDE SEQUENCE [LARGE SCALE GENOMIC DNA]</scope>
    <source>
        <strain evidence="1 2">Dm28c</strain>
    </source>
</reference>
<protein>
    <submittedName>
        <fullName evidence="1">Uncharacterized protein</fullName>
    </submittedName>
</protein>
<organism evidence="1 2">
    <name type="scientific">Trypanosoma cruzi Dm28c</name>
    <dbReference type="NCBI Taxonomy" id="1416333"/>
    <lineage>
        <taxon>Eukaryota</taxon>
        <taxon>Discoba</taxon>
        <taxon>Euglenozoa</taxon>
        <taxon>Kinetoplastea</taxon>
        <taxon>Metakinetoplastina</taxon>
        <taxon>Trypanosomatida</taxon>
        <taxon>Trypanosomatidae</taxon>
        <taxon>Trypanosoma</taxon>
        <taxon>Schizotrypanum</taxon>
    </lineage>
</organism>
<name>V5AFJ0_TRYCR</name>
<sequence length="365" mass="40174">MCGHTEGRTVEAHATIFLIFFCGQNTCRQFGVATRQPGDLFLILKFVWSSNGRFLFIYNYFVWWGLHKTKGMVFVFNKYCVNCRCLGCSAVMSLSGLLVVVSVMRPRCTFLCVPPHTLLPLFHVFALCFCRHTQPHTHRMHIAVDMNAPFVVHAGSCVWRLLYSSVAMGRGEKERTPSLFSCGCDAPRVTALSWAPCPIDGGMAGNFLPRDGWMRVCLLRVRCVVAAGFWPFPWGCGNELGEMVVDVSSSCMVGGYWRCVPSLRGCRLVVCGLCGWACCPLLMLSALSRCIRCAPSISLSFHSFPFRLTDQLTDTGDSTTGDDDCDGDGAAPCWSLRSCAAAALPCALRRQETIIVITAVLPALS</sequence>
<dbReference type="EMBL" id="AYLP01000524">
    <property type="protein sequence ID" value="ESS59400.1"/>
    <property type="molecule type" value="Genomic_DNA"/>
</dbReference>
<dbReference type="AlphaFoldDB" id="V5AFJ0"/>
<comment type="caution">
    <text evidence="1">The sequence shown here is derived from an EMBL/GenBank/DDBJ whole genome shotgun (WGS) entry which is preliminary data.</text>
</comment>
<dbReference type="Proteomes" id="UP000017861">
    <property type="component" value="Unassembled WGS sequence"/>
</dbReference>
<dbReference type="VEuPathDB" id="TriTrypDB:TCDM_12257"/>
<evidence type="ECO:0000313" key="2">
    <source>
        <dbReference type="Proteomes" id="UP000017861"/>
    </source>
</evidence>
<proteinExistence type="predicted"/>
<evidence type="ECO:0000313" key="1">
    <source>
        <dbReference type="EMBL" id="ESS59400.1"/>
    </source>
</evidence>